<sequence>MASPWFSHGVRKRHSPMSNFDWQLSFCGPCAACSHPVRAEVPDNRRVGSYCRSESGQAPGVFAEKQLLPLGASMPDVDCRGNRGQVVGTTVTRVHGSKNIDLAATVLPPPACEMNRCCLLAPYSFSIRAMACRLVCAHMYAALDTINQVELAPRGIWFRRSVHIECSPIPEACANSRLKSYSQETPSM</sequence>
<protein>
    <submittedName>
        <fullName evidence="1">Uncharacterized protein</fullName>
    </submittedName>
</protein>
<dbReference type="AlphaFoldDB" id="A0A165UAR3"/>
<accession>A0A165UAR3</accession>
<name>A0A165UAR3_9APHY</name>
<evidence type="ECO:0000313" key="2">
    <source>
        <dbReference type="Proteomes" id="UP000076727"/>
    </source>
</evidence>
<gene>
    <name evidence="1" type="ORF">DAEQUDRAFT_228</name>
</gene>
<dbReference type="EMBL" id="KV429032">
    <property type="protein sequence ID" value="KZT74638.1"/>
    <property type="molecule type" value="Genomic_DNA"/>
</dbReference>
<dbReference type="Proteomes" id="UP000076727">
    <property type="component" value="Unassembled WGS sequence"/>
</dbReference>
<evidence type="ECO:0000313" key="1">
    <source>
        <dbReference type="EMBL" id="KZT74638.1"/>
    </source>
</evidence>
<organism evidence="1 2">
    <name type="scientific">Daedalea quercina L-15889</name>
    <dbReference type="NCBI Taxonomy" id="1314783"/>
    <lineage>
        <taxon>Eukaryota</taxon>
        <taxon>Fungi</taxon>
        <taxon>Dikarya</taxon>
        <taxon>Basidiomycota</taxon>
        <taxon>Agaricomycotina</taxon>
        <taxon>Agaricomycetes</taxon>
        <taxon>Polyporales</taxon>
        <taxon>Fomitopsis</taxon>
    </lineage>
</organism>
<proteinExistence type="predicted"/>
<keyword evidence="2" id="KW-1185">Reference proteome</keyword>
<reference evidence="1 2" key="1">
    <citation type="journal article" date="2016" name="Mol. Biol. Evol.">
        <title>Comparative Genomics of Early-Diverging Mushroom-Forming Fungi Provides Insights into the Origins of Lignocellulose Decay Capabilities.</title>
        <authorList>
            <person name="Nagy L.G."/>
            <person name="Riley R."/>
            <person name="Tritt A."/>
            <person name="Adam C."/>
            <person name="Daum C."/>
            <person name="Floudas D."/>
            <person name="Sun H."/>
            <person name="Yadav J.S."/>
            <person name="Pangilinan J."/>
            <person name="Larsson K.H."/>
            <person name="Matsuura K."/>
            <person name="Barry K."/>
            <person name="Labutti K."/>
            <person name="Kuo R."/>
            <person name="Ohm R.A."/>
            <person name="Bhattacharya S.S."/>
            <person name="Shirouzu T."/>
            <person name="Yoshinaga Y."/>
            <person name="Martin F.M."/>
            <person name="Grigoriev I.V."/>
            <person name="Hibbett D.S."/>
        </authorList>
    </citation>
    <scope>NUCLEOTIDE SEQUENCE [LARGE SCALE GENOMIC DNA]</scope>
    <source>
        <strain evidence="1 2">L-15889</strain>
    </source>
</reference>